<organism evidence="1 2">
    <name type="scientific">Populus trichocarpa</name>
    <name type="common">Western balsam poplar</name>
    <name type="synonym">Populus balsamifera subsp. trichocarpa</name>
    <dbReference type="NCBI Taxonomy" id="3694"/>
    <lineage>
        <taxon>Eukaryota</taxon>
        <taxon>Viridiplantae</taxon>
        <taxon>Streptophyta</taxon>
        <taxon>Embryophyta</taxon>
        <taxon>Tracheophyta</taxon>
        <taxon>Spermatophyta</taxon>
        <taxon>Magnoliopsida</taxon>
        <taxon>eudicotyledons</taxon>
        <taxon>Gunneridae</taxon>
        <taxon>Pentapetalae</taxon>
        <taxon>rosids</taxon>
        <taxon>fabids</taxon>
        <taxon>Malpighiales</taxon>
        <taxon>Salicaceae</taxon>
        <taxon>Saliceae</taxon>
        <taxon>Populus</taxon>
    </lineage>
</organism>
<dbReference type="InterPro" id="IPR004158">
    <property type="entry name" value="DUF247_pln"/>
</dbReference>
<name>A0A2K2A826_POPTR</name>
<dbReference type="STRING" id="3694.A0A2K2A826"/>
<dbReference type="PANTHER" id="PTHR31170:SF17">
    <property type="match status" value="1"/>
</dbReference>
<dbReference type="PANTHER" id="PTHR31170">
    <property type="entry name" value="BNAC04G53230D PROTEIN"/>
    <property type="match status" value="1"/>
</dbReference>
<sequence length="159" mass="18473">MKETNNDTSINIEELAASMRGELNSLPFLPSQCCIHTVPKQLHPLNEKACTPQLVSIGPLHHGKEELKPMEEHKKRHLQDFLQRTDLSLVDYLKDIKEKEKRLRDCYAETIEFSSDEFIIVILVDAAFIIKVLLSYHFKTMRNGKENIVYLINHGRFKI</sequence>
<protein>
    <submittedName>
        <fullName evidence="1">Uncharacterized protein</fullName>
    </submittedName>
</protein>
<gene>
    <name evidence="1" type="ORF">POPTR_006G251500</name>
</gene>
<evidence type="ECO:0000313" key="2">
    <source>
        <dbReference type="Proteomes" id="UP000006729"/>
    </source>
</evidence>
<dbReference type="OMA" id="MEEESWN"/>
<proteinExistence type="predicted"/>
<dbReference type="Proteomes" id="UP000006729">
    <property type="component" value="Chromosome 6"/>
</dbReference>
<reference evidence="1 2" key="1">
    <citation type="journal article" date="2006" name="Science">
        <title>The genome of black cottonwood, Populus trichocarpa (Torr. &amp; Gray).</title>
        <authorList>
            <person name="Tuskan G.A."/>
            <person name="Difazio S."/>
            <person name="Jansson S."/>
            <person name="Bohlmann J."/>
            <person name="Grigoriev I."/>
            <person name="Hellsten U."/>
            <person name="Putnam N."/>
            <person name="Ralph S."/>
            <person name="Rombauts S."/>
            <person name="Salamov A."/>
            <person name="Schein J."/>
            <person name="Sterck L."/>
            <person name="Aerts A."/>
            <person name="Bhalerao R.R."/>
            <person name="Bhalerao R.P."/>
            <person name="Blaudez D."/>
            <person name="Boerjan W."/>
            <person name="Brun A."/>
            <person name="Brunner A."/>
            <person name="Busov V."/>
            <person name="Campbell M."/>
            <person name="Carlson J."/>
            <person name="Chalot M."/>
            <person name="Chapman J."/>
            <person name="Chen G.L."/>
            <person name="Cooper D."/>
            <person name="Coutinho P.M."/>
            <person name="Couturier J."/>
            <person name="Covert S."/>
            <person name="Cronk Q."/>
            <person name="Cunningham R."/>
            <person name="Davis J."/>
            <person name="Degroeve S."/>
            <person name="Dejardin A."/>
            <person name="Depamphilis C."/>
            <person name="Detter J."/>
            <person name="Dirks B."/>
            <person name="Dubchak I."/>
            <person name="Duplessis S."/>
            <person name="Ehlting J."/>
            <person name="Ellis B."/>
            <person name="Gendler K."/>
            <person name="Goodstein D."/>
            <person name="Gribskov M."/>
            <person name="Grimwood J."/>
            <person name="Groover A."/>
            <person name="Gunter L."/>
            <person name="Hamberger B."/>
            <person name="Heinze B."/>
            <person name="Helariutta Y."/>
            <person name="Henrissat B."/>
            <person name="Holligan D."/>
            <person name="Holt R."/>
            <person name="Huang W."/>
            <person name="Islam-Faridi N."/>
            <person name="Jones S."/>
            <person name="Jones-Rhoades M."/>
            <person name="Jorgensen R."/>
            <person name="Joshi C."/>
            <person name="Kangasjarvi J."/>
            <person name="Karlsson J."/>
            <person name="Kelleher C."/>
            <person name="Kirkpatrick R."/>
            <person name="Kirst M."/>
            <person name="Kohler A."/>
            <person name="Kalluri U."/>
            <person name="Larimer F."/>
            <person name="Leebens-Mack J."/>
            <person name="Leple J.C."/>
            <person name="Locascio P."/>
            <person name="Lou Y."/>
            <person name="Lucas S."/>
            <person name="Martin F."/>
            <person name="Montanini B."/>
            <person name="Napoli C."/>
            <person name="Nelson D.R."/>
            <person name="Nelson C."/>
            <person name="Nieminen K."/>
            <person name="Nilsson O."/>
            <person name="Pereda V."/>
            <person name="Peter G."/>
            <person name="Philippe R."/>
            <person name="Pilate G."/>
            <person name="Poliakov A."/>
            <person name="Razumovskaya J."/>
            <person name="Richardson P."/>
            <person name="Rinaldi C."/>
            <person name="Ritland K."/>
            <person name="Rouze P."/>
            <person name="Ryaboy D."/>
            <person name="Schmutz J."/>
            <person name="Schrader J."/>
            <person name="Segerman B."/>
            <person name="Shin H."/>
            <person name="Siddiqui A."/>
            <person name="Sterky F."/>
            <person name="Terry A."/>
            <person name="Tsai C.J."/>
            <person name="Uberbacher E."/>
            <person name="Unneberg P."/>
            <person name="Vahala J."/>
            <person name="Wall K."/>
            <person name="Wessler S."/>
            <person name="Yang G."/>
            <person name="Yin T."/>
            <person name="Douglas C."/>
            <person name="Marra M."/>
            <person name="Sandberg G."/>
            <person name="Van de Peer Y."/>
            <person name="Rokhsar D."/>
        </authorList>
    </citation>
    <scope>NUCLEOTIDE SEQUENCE [LARGE SCALE GENOMIC DNA]</scope>
    <source>
        <strain evidence="2">cv. Nisqually</strain>
    </source>
</reference>
<dbReference type="Pfam" id="PF03140">
    <property type="entry name" value="DUF247"/>
    <property type="match status" value="1"/>
</dbReference>
<dbReference type="Gramene" id="Potri.006G251500.1.v4.1">
    <property type="protein sequence ID" value="Potri.006G251500.1.v4.1"/>
    <property type="gene ID" value="Potri.006G251500.v4.1"/>
</dbReference>
<accession>A0A2K2A826</accession>
<dbReference type="InParanoid" id="A0A2K2A826"/>
<evidence type="ECO:0000313" key="1">
    <source>
        <dbReference type="EMBL" id="PNT33681.1"/>
    </source>
</evidence>
<dbReference type="EMBL" id="CM009295">
    <property type="protein sequence ID" value="PNT33681.1"/>
    <property type="molecule type" value="Genomic_DNA"/>
</dbReference>
<keyword evidence="2" id="KW-1185">Reference proteome</keyword>
<dbReference type="AlphaFoldDB" id="A0A2K2A826"/>